<dbReference type="EMBL" id="BJWH01000020">
    <property type="protein sequence ID" value="GEL99698.1"/>
    <property type="molecule type" value="Genomic_DNA"/>
</dbReference>
<gene>
    <name evidence="3" type="ORF">CTE05_32450</name>
</gene>
<comment type="caution">
    <text evidence="3">The sequence shown here is derived from an EMBL/GenBank/DDBJ whole genome shotgun (WGS) entry which is preliminary data.</text>
</comment>
<accession>A0A511JNX8</accession>
<keyword evidence="2" id="KW-0472">Membrane</keyword>
<reference evidence="3 4" key="1">
    <citation type="submission" date="2019-07" db="EMBL/GenBank/DDBJ databases">
        <title>Whole genome shotgun sequence of Cellulomonas terrae NBRC 100819.</title>
        <authorList>
            <person name="Hosoyama A."/>
            <person name="Uohara A."/>
            <person name="Ohji S."/>
            <person name="Ichikawa N."/>
        </authorList>
    </citation>
    <scope>NUCLEOTIDE SEQUENCE [LARGE SCALE GENOMIC DNA]</scope>
    <source>
        <strain evidence="3 4">NBRC 100819</strain>
    </source>
</reference>
<feature type="compositionally biased region" description="Low complexity" evidence="1">
    <location>
        <begin position="1"/>
        <end position="22"/>
    </location>
</feature>
<evidence type="ECO:0000313" key="3">
    <source>
        <dbReference type="EMBL" id="GEL99698.1"/>
    </source>
</evidence>
<proteinExistence type="predicted"/>
<evidence type="ECO:0008006" key="5">
    <source>
        <dbReference type="Google" id="ProtNLM"/>
    </source>
</evidence>
<keyword evidence="2" id="KW-0812">Transmembrane</keyword>
<organism evidence="3 4">
    <name type="scientific">Cellulomonas terrae</name>
    <dbReference type="NCBI Taxonomy" id="311234"/>
    <lineage>
        <taxon>Bacteria</taxon>
        <taxon>Bacillati</taxon>
        <taxon>Actinomycetota</taxon>
        <taxon>Actinomycetes</taxon>
        <taxon>Micrococcales</taxon>
        <taxon>Cellulomonadaceae</taxon>
        <taxon>Cellulomonas</taxon>
    </lineage>
</organism>
<feature type="region of interest" description="Disordered" evidence="1">
    <location>
        <begin position="1"/>
        <end position="28"/>
    </location>
</feature>
<evidence type="ECO:0000256" key="1">
    <source>
        <dbReference type="SAM" id="MobiDB-lite"/>
    </source>
</evidence>
<dbReference type="Proteomes" id="UP000321049">
    <property type="component" value="Unassembled WGS sequence"/>
</dbReference>
<evidence type="ECO:0000256" key="2">
    <source>
        <dbReference type="SAM" id="Phobius"/>
    </source>
</evidence>
<name>A0A511JNX8_9CELL</name>
<sequence>MSAQTAARATAYPAPSRPRPTTGSTAPAPRLRVVRAPEHARTRVPFILACMAVLAGALLSALLLNTSMAASAYDRYDLSNELGRLNQDQQDLTAQLDAKASPTQLAAAATALGMVPTNGTGWLRLSDGSVQGVPEPAGAGG</sequence>
<evidence type="ECO:0000313" key="4">
    <source>
        <dbReference type="Proteomes" id="UP000321049"/>
    </source>
</evidence>
<dbReference type="RefSeq" id="WP_146847332.1">
    <property type="nucleotide sequence ID" value="NZ_BJWH01000020.1"/>
</dbReference>
<feature type="transmembrane region" description="Helical" evidence="2">
    <location>
        <begin position="44"/>
        <end position="65"/>
    </location>
</feature>
<protein>
    <recommendedName>
        <fullName evidence="5">Cell division protein FtsL</fullName>
    </recommendedName>
</protein>
<dbReference type="AlphaFoldDB" id="A0A511JNX8"/>
<keyword evidence="4" id="KW-1185">Reference proteome</keyword>
<keyword evidence="2" id="KW-1133">Transmembrane helix</keyword>